<evidence type="ECO:0000313" key="2">
    <source>
        <dbReference type="EMBL" id="GAC71017.1"/>
    </source>
</evidence>
<protein>
    <recommendedName>
        <fullName evidence="4">HNH domain-containing protein</fullName>
    </recommendedName>
</protein>
<dbReference type="EMBL" id="BANX01000047">
    <property type="protein sequence ID" value="GAC71017.1"/>
    <property type="molecule type" value="Genomic_DNA"/>
</dbReference>
<name>M0QS87_9ACTN</name>
<dbReference type="eggNOG" id="COG1403">
    <property type="taxonomic scope" value="Bacteria"/>
</dbReference>
<reference evidence="2 3" key="1">
    <citation type="submission" date="2013-01" db="EMBL/GenBank/DDBJ databases">
        <title>Whole genome shotgun sequence of Gordonia soli NBRC 108243.</title>
        <authorList>
            <person name="Isaki-Nakamura S."/>
            <person name="Hosoyama A."/>
            <person name="Tsuchikane K."/>
            <person name="Ando Y."/>
            <person name="Baba S."/>
            <person name="Ohji S."/>
            <person name="Hamada M."/>
            <person name="Tamura T."/>
            <person name="Yamazoe A."/>
            <person name="Yamazaki S."/>
            <person name="Fujita N."/>
        </authorList>
    </citation>
    <scope>NUCLEOTIDE SEQUENCE [LARGE SCALE GENOMIC DNA]</scope>
    <source>
        <strain evidence="2 3">NBRC 108243</strain>
    </source>
</reference>
<sequence>MAPKTSAHKRGLGYQHRKTRDGLLRVHVDGTPCWWCGEPMFRDPTLNVDYNPMSSDPDTGILAADHSHSRAHGGAKADRLLHGRCNKQRGDGSRDHLRPAITGGRVEDPTAIAPELGVRAMAWPR</sequence>
<comment type="caution">
    <text evidence="2">The sequence shown here is derived from an EMBL/GenBank/DDBJ whole genome shotgun (WGS) entry which is preliminary data.</text>
</comment>
<dbReference type="AlphaFoldDB" id="M0QS87"/>
<evidence type="ECO:0000256" key="1">
    <source>
        <dbReference type="SAM" id="MobiDB-lite"/>
    </source>
</evidence>
<evidence type="ECO:0008006" key="4">
    <source>
        <dbReference type="Google" id="ProtNLM"/>
    </source>
</evidence>
<feature type="compositionally biased region" description="Basic and acidic residues" evidence="1">
    <location>
        <begin position="88"/>
        <end position="98"/>
    </location>
</feature>
<dbReference type="STRING" id="1223545.GS4_47_00070"/>
<evidence type="ECO:0000313" key="3">
    <source>
        <dbReference type="Proteomes" id="UP000011666"/>
    </source>
</evidence>
<gene>
    <name evidence="2" type="ORF">GS4_47_00070</name>
</gene>
<dbReference type="Proteomes" id="UP000011666">
    <property type="component" value="Unassembled WGS sequence"/>
</dbReference>
<organism evidence="2 3">
    <name type="scientific">Gordonia soli NBRC 108243</name>
    <dbReference type="NCBI Taxonomy" id="1223545"/>
    <lineage>
        <taxon>Bacteria</taxon>
        <taxon>Bacillati</taxon>
        <taxon>Actinomycetota</taxon>
        <taxon>Actinomycetes</taxon>
        <taxon>Mycobacteriales</taxon>
        <taxon>Gordoniaceae</taxon>
        <taxon>Gordonia</taxon>
    </lineage>
</organism>
<proteinExistence type="predicted"/>
<accession>M0QS87</accession>
<feature type="region of interest" description="Disordered" evidence="1">
    <location>
        <begin position="85"/>
        <end position="106"/>
    </location>
</feature>
<keyword evidence="3" id="KW-1185">Reference proteome</keyword>